<dbReference type="InterPro" id="IPR031813">
    <property type="entry name" value="DUF4745"/>
</dbReference>
<keyword evidence="3" id="KW-1185">Reference proteome</keyword>
<dbReference type="Pfam" id="PF15923">
    <property type="entry name" value="DUF4745"/>
    <property type="match status" value="1"/>
</dbReference>
<comment type="caution">
    <text evidence="2">The sequence shown here is derived from an EMBL/GenBank/DDBJ whole genome shotgun (WGS) entry which is preliminary data.</text>
</comment>
<dbReference type="EMBL" id="BMAV01009028">
    <property type="protein sequence ID" value="GFY53032.1"/>
    <property type="molecule type" value="Genomic_DNA"/>
</dbReference>
<dbReference type="PANTHER" id="PTHR15703">
    <property type="entry name" value="RIKEN CDNA 4931406P16 GENE"/>
    <property type="match status" value="1"/>
</dbReference>
<evidence type="ECO:0000259" key="1">
    <source>
        <dbReference type="Pfam" id="PF15923"/>
    </source>
</evidence>
<proteinExistence type="predicted"/>
<organism evidence="2 3">
    <name type="scientific">Trichonephila inaurata madagascariensis</name>
    <dbReference type="NCBI Taxonomy" id="2747483"/>
    <lineage>
        <taxon>Eukaryota</taxon>
        <taxon>Metazoa</taxon>
        <taxon>Ecdysozoa</taxon>
        <taxon>Arthropoda</taxon>
        <taxon>Chelicerata</taxon>
        <taxon>Arachnida</taxon>
        <taxon>Araneae</taxon>
        <taxon>Araneomorphae</taxon>
        <taxon>Entelegynae</taxon>
        <taxon>Araneoidea</taxon>
        <taxon>Nephilidae</taxon>
        <taxon>Trichonephila</taxon>
        <taxon>Trichonephila inaurata</taxon>
    </lineage>
</organism>
<evidence type="ECO:0000313" key="2">
    <source>
        <dbReference type="EMBL" id="GFY53032.1"/>
    </source>
</evidence>
<reference evidence="2" key="1">
    <citation type="submission" date="2020-08" db="EMBL/GenBank/DDBJ databases">
        <title>Multicomponent nature underlies the extraordinary mechanical properties of spider dragline silk.</title>
        <authorList>
            <person name="Kono N."/>
            <person name="Nakamura H."/>
            <person name="Mori M."/>
            <person name="Yoshida Y."/>
            <person name="Ohtoshi R."/>
            <person name="Malay A.D."/>
            <person name="Moran D.A.P."/>
            <person name="Tomita M."/>
            <person name="Numata K."/>
            <person name="Arakawa K."/>
        </authorList>
    </citation>
    <scope>NUCLEOTIDE SEQUENCE</scope>
</reference>
<feature type="domain" description="DUF4745" evidence="1">
    <location>
        <begin position="72"/>
        <end position="187"/>
    </location>
</feature>
<dbReference type="OrthoDB" id="8183351at2759"/>
<evidence type="ECO:0000313" key="3">
    <source>
        <dbReference type="Proteomes" id="UP000886998"/>
    </source>
</evidence>
<protein>
    <submittedName>
        <fullName evidence="2">DUF4745 domain-containing protein</fullName>
    </submittedName>
</protein>
<name>A0A8X6XFU1_9ARAC</name>
<sequence>MKSELNDAERSKGNSVHFKCFMSINNRSFDHLKEFGVSTKISVNQEREMPFPLSSAGKPIYRQFDKNTFMNDICNCLDLCCSYIQALNSVCDAGSSLARNLFNAVREVPTFHNVSLQFLSVWEEVSKATAGASAAVKTETLMMLQEILNSLEIGKNETDMEEKMAESFQVIGTCLCSFIELQAQFSLSTWKSFSKLSKHFTSDSVRHSLQWKSLERTPSKIVVNTDLNATIKKHFSQLFSKVGISKINEPSENNLSHFCSPSHRNTGNISIYSPFGNQGMTEGAVENSVWPSSNAVWSSCNSSNITFPEETQTNEQVSQSASCRSSDLDEVINLLSCVPVQQAGNMQNDQNQNYFNHHSTNQQMYHILPKASLHLSKGLNNHRSWAKESRDISIGYDSWLWRIDNMNCSGLPSNSDALKLSQRSNDIPFQWDNQELQKYISRNFKWNTSLCETGSSSDDGSSVHGLDSECYASGPFGKPMNSFANRKHNSGESMPGGLENISESKEEYLWAVQSKISTWPLKQSNFRNSDGECPEKPEYLEYPTHFISS</sequence>
<gene>
    <name evidence="2" type="primary">AVEN_179203_1</name>
    <name evidence="2" type="ORF">TNIN_313601</name>
</gene>
<dbReference type="GO" id="GO:1905762">
    <property type="term" value="F:CCR4-NOT complex binding"/>
    <property type="evidence" value="ECO:0007669"/>
    <property type="project" value="TreeGrafter"/>
</dbReference>
<dbReference type="PANTHER" id="PTHR15703:SF3">
    <property type="entry name" value="GRANULE ASSOCIATED RAC AND RHOG EFFECTOR PROTEIN 1"/>
    <property type="match status" value="1"/>
</dbReference>
<dbReference type="Proteomes" id="UP000886998">
    <property type="component" value="Unassembled WGS sequence"/>
</dbReference>
<dbReference type="GO" id="GO:0016601">
    <property type="term" value="P:Rac protein signal transduction"/>
    <property type="evidence" value="ECO:0007669"/>
    <property type="project" value="TreeGrafter"/>
</dbReference>
<dbReference type="AlphaFoldDB" id="A0A8X6XFU1"/>
<accession>A0A8X6XFU1</accession>
<dbReference type="InterPro" id="IPR043385">
    <property type="entry name" value="GARRE1"/>
</dbReference>